<dbReference type="InterPro" id="IPR013783">
    <property type="entry name" value="Ig-like_fold"/>
</dbReference>
<dbReference type="PANTHER" id="PTHR22901:SF0">
    <property type="entry name" value="SIALATE O-ACETYLESTERASE"/>
    <property type="match status" value="1"/>
</dbReference>
<evidence type="ECO:0000259" key="3">
    <source>
        <dbReference type="Pfam" id="PF03629"/>
    </source>
</evidence>
<feature type="signal peptide" evidence="2">
    <location>
        <begin position="1"/>
        <end position="22"/>
    </location>
</feature>
<name>A0A366HEK2_9BACT</name>
<dbReference type="Gene3D" id="2.120.10.10">
    <property type="match status" value="2"/>
</dbReference>
<dbReference type="Gene3D" id="3.40.50.1110">
    <property type="entry name" value="SGNH hydrolase"/>
    <property type="match status" value="2"/>
</dbReference>
<dbReference type="Pfam" id="PF13088">
    <property type="entry name" value="BNR_2"/>
    <property type="match status" value="1"/>
</dbReference>
<gene>
    <name evidence="5" type="ORF">DES53_108187</name>
</gene>
<feature type="domain" description="Sialate O-acetylesterase" evidence="3">
    <location>
        <begin position="769"/>
        <end position="869"/>
    </location>
</feature>
<sequence>MKRRSLFLAALLAACATTDARANVKLNSLFSDHAVLQSGVPVPVWGKADPGEEVTVTIAGQSATAKADEAGKWKVTLEKLSATKDPQTLIAKGKNTITVKDILVGETWLCSGQSNMGMRVSGALNFEDEKKNANLPQIRMYIEPSQGSATPQEEGRGAWYVCSPETVGTFSATAYFFGRELHQKLNIPVGLINSSVGGTRIEAWISAEAQQKEPALKEFITQNDATRTAFDAAAEKTRFDAEMARFNEGVKRAKAEGKPLPTRKPRDPVASHERATVLGNLFNGKIAPLVPYAIRGVIWYQGESNASPQLARFYKTQLPLLIKDWRTRWNQPDLPFGFVQLPNIQRSPSWVDVREAQDKTLKNVPHTGMAVTIDVGEVRDVHPHNKQAVGKRLAAWALSDVYKVKDVVPSGPRLAGHEVKDAKVTLTFTHTEGGLKAKAGQLESFQIAGADRKWHTADAALVKNTVELSSPEVTQPVAVRYAWTDNPNTSLYNGAGLPAAPFRTDDWKQELSLPAIFSDHMVLQAEAIIPVWGWAVPYEDVTATFNGVSKTIKADVSGKWMIRLGKFKASAKPSEFVVKTATKAITLKDVLVGEVWLASGQSNMAYMFSRGQYPEEERQAAALPELRMFTVKQNSQRALQADCEGSWVVASPDAVGAFSAVAYFFGRELHLALKQPVGMINSSWGGTDIAAWTSEDAQAKVPALKAKLNQWATDELIYDADAVYARWLKADEAWKVKVKDAKLTAVKPPARPKLNKQPERDQNHPANLYNGMIAPLLPYAIKGAIWYQGEHNCSGLEKATLYKTQLPLLVNDWRARFGIPEMPFAWVQLPNFEHVGYRPLVREAMLESLKVKNTGMAITVDIGEAKDNHPRNKQGVGQRLSYWALGTVYKKDVPATSGPLFQGGEVQNGKMVITFDHTNGGLAAKDGPLKGFLIAGKDKVWKPATAVIEGDKVIASSPDTPSPVAVRYAWEASPVCNLYNGAGLPASPFRTDTWPLEDIFAPKPPAAVDLSKDTARQVVIAQGTAEEYQGHPTTVLLPDGKTMYCVWTYKHGGNCGPLKRSDDGGNTWSDLLPVPESWKTLKNCPSIYRLTDPKGKARLFVFAGQGPDGTMHQSVSEDDGKTWSPMVSNKLVCVMPFCTIIPVEGGKKLIGLTNIRRPGETKDTKSNILTQSISEDGGFTWSPWRIILDMGDLKPCEPYLVRSPDGKQLLCLIRENKERVALSMVSNNEGKTWSPAKPLPAGLHGDRHMAHYAEDGRLVVCFRDTGLKSSTKTHFVAWVGKYEDIISGRDGQYRLKLLHSYKGGDCGYPGLELLPDGTFVATTYIKYREGPEQNSVVSVRFNLQETDKLAKERR</sequence>
<dbReference type="CDD" id="cd15482">
    <property type="entry name" value="Sialidase_non-viral"/>
    <property type="match status" value="1"/>
</dbReference>
<protein>
    <submittedName>
        <fullName evidence="5">BNR repeat protein</fullName>
    </submittedName>
</protein>
<evidence type="ECO:0000313" key="5">
    <source>
        <dbReference type="EMBL" id="RBP40480.1"/>
    </source>
</evidence>
<keyword evidence="1" id="KW-0378">Hydrolase</keyword>
<feature type="domain" description="Sialate O-acetylesterase" evidence="3">
    <location>
        <begin position="293"/>
        <end position="395"/>
    </location>
</feature>
<dbReference type="InterPro" id="IPR005181">
    <property type="entry name" value="SASA"/>
</dbReference>
<dbReference type="EMBL" id="QNRR01000008">
    <property type="protein sequence ID" value="RBP40480.1"/>
    <property type="molecule type" value="Genomic_DNA"/>
</dbReference>
<dbReference type="InterPro" id="IPR036514">
    <property type="entry name" value="SGNH_hydro_sf"/>
</dbReference>
<feature type="chain" id="PRO_5016875126" evidence="2">
    <location>
        <begin position="23"/>
        <end position="1354"/>
    </location>
</feature>
<dbReference type="Gene3D" id="2.60.40.10">
    <property type="entry name" value="Immunoglobulins"/>
    <property type="match status" value="1"/>
</dbReference>
<evidence type="ECO:0000256" key="2">
    <source>
        <dbReference type="SAM" id="SignalP"/>
    </source>
</evidence>
<dbReference type="Proteomes" id="UP000253426">
    <property type="component" value="Unassembled WGS sequence"/>
</dbReference>
<proteinExistence type="predicted"/>
<dbReference type="InterPro" id="IPR011040">
    <property type="entry name" value="Sialidase"/>
</dbReference>
<evidence type="ECO:0000313" key="6">
    <source>
        <dbReference type="Proteomes" id="UP000253426"/>
    </source>
</evidence>
<dbReference type="Pfam" id="PF03629">
    <property type="entry name" value="SASA"/>
    <property type="match status" value="2"/>
</dbReference>
<dbReference type="PANTHER" id="PTHR22901">
    <property type="entry name" value="SIALATE O-ACETYLESTERASE"/>
    <property type="match status" value="1"/>
</dbReference>
<organism evidence="5 6">
    <name type="scientific">Roseimicrobium gellanilyticum</name>
    <dbReference type="NCBI Taxonomy" id="748857"/>
    <lineage>
        <taxon>Bacteria</taxon>
        <taxon>Pseudomonadati</taxon>
        <taxon>Verrucomicrobiota</taxon>
        <taxon>Verrucomicrobiia</taxon>
        <taxon>Verrucomicrobiales</taxon>
        <taxon>Verrucomicrobiaceae</taxon>
        <taxon>Roseimicrobium</taxon>
    </lineage>
</organism>
<evidence type="ECO:0000256" key="1">
    <source>
        <dbReference type="ARBA" id="ARBA00022801"/>
    </source>
</evidence>
<dbReference type="RefSeq" id="WP_113960346.1">
    <property type="nucleotide sequence ID" value="NZ_QNRR01000008.1"/>
</dbReference>
<dbReference type="InterPro" id="IPR039329">
    <property type="entry name" value="SIAE"/>
</dbReference>
<keyword evidence="2" id="KW-0732">Signal</keyword>
<dbReference type="OrthoDB" id="174702at2"/>
<dbReference type="SUPFAM" id="SSF50939">
    <property type="entry name" value="Sialidases"/>
    <property type="match status" value="1"/>
</dbReference>
<dbReference type="SUPFAM" id="SSF52266">
    <property type="entry name" value="SGNH hydrolase"/>
    <property type="match status" value="2"/>
</dbReference>
<accession>A0A366HEK2</accession>
<feature type="domain" description="Sialidase" evidence="4">
    <location>
        <begin position="1060"/>
        <end position="1241"/>
    </location>
</feature>
<dbReference type="GO" id="GO:0005975">
    <property type="term" value="P:carbohydrate metabolic process"/>
    <property type="evidence" value="ECO:0007669"/>
    <property type="project" value="TreeGrafter"/>
</dbReference>
<evidence type="ECO:0000259" key="4">
    <source>
        <dbReference type="Pfam" id="PF13088"/>
    </source>
</evidence>
<dbReference type="GO" id="GO:0001681">
    <property type="term" value="F:sialate O-acetylesterase activity"/>
    <property type="evidence" value="ECO:0007669"/>
    <property type="project" value="InterPro"/>
</dbReference>
<keyword evidence="6" id="KW-1185">Reference proteome</keyword>
<reference evidence="5 6" key="1">
    <citation type="submission" date="2018-06" db="EMBL/GenBank/DDBJ databases">
        <title>Genomic Encyclopedia of Type Strains, Phase IV (KMG-IV): sequencing the most valuable type-strain genomes for metagenomic binning, comparative biology and taxonomic classification.</title>
        <authorList>
            <person name="Goeker M."/>
        </authorList>
    </citation>
    <scope>NUCLEOTIDE SEQUENCE [LARGE SCALE GENOMIC DNA]</scope>
    <source>
        <strain evidence="5 6">DSM 25532</strain>
    </source>
</reference>
<comment type="caution">
    <text evidence="5">The sequence shown here is derived from an EMBL/GenBank/DDBJ whole genome shotgun (WGS) entry which is preliminary data.</text>
</comment>
<dbReference type="PROSITE" id="PS51257">
    <property type="entry name" value="PROKAR_LIPOPROTEIN"/>
    <property type="match status" value="1"/>
</dbReference>
<dbReference type="InterPro" id="IPR036278">
    <property type="entry name" value="Sialidase_sf"/>
</dbReference>